<evidence type="ECO:0000313" key="5">
    <source>
        <dbReference type="Proteomes" id="UP001152607"/>
    </source>
</evidence>
<sequence length="271" mass="31283">MNANDGQKKPYHQSSSRTLSPDPQSSSSIPSNLSTRPPTTVERRIRSVRNLLESALLKLNTLEAKFAQPAASQHQEHLQEQSGSDPDTQNTTSETLLRQNYAATREDDGGEAEVRSGMMSPEAFFPMDLEKEERIRQERKQALLEEEAREQKEEQEQQQARLQIQRCGQKYGGFWYVLFTSPPFLLPFLLLSFHLPSSSLLHLFFSFFTPFARTCFFFMFLLVHFFDWCLQPQMYATHQTILFPRRAFHVVHHARADGGENPRVCDDAVQR</sequence>
<comment type="caution">
    <text evidence="4">The sequence shown here is derived from an EMBL/GenBank/DDBJ whole genome shotgun (WGS) entry which is preliminary data.</text>
</comment>
<protein>
    <submittedName>
        <fullName evidence="4">Uncharacterized protein</fullName>
    </submittedName>
</protein>
<keyword evidence="1" id="KW-0175">Coiled coil</keyword>
<evidence type="ECO:0000256" key="3">
    <source>
        <dbReference type="SAM" id="Phobius"/>
    </source>
</evidence>
<organism evidence="4 5">
    <name type="scientific">Periconia digitata</name>
    <dbReference type="NCBI Taxonomy" id="1303443"/>
    <lineage>
        <taxon>Eukaryota</taxon>
        <taxon>Fungi</taxon>
        <taxon>Dikarya</taxon>
        <taxon>Ascomycota</taxon>
        <taxon>Pezizomycotina</taxon>
        <taxon>Dothideomycetes</taxon>
        <taxon>Pleosporomycetidae</taxon>
        <taxon>Pleosporales</taxon>
        <taxon>Massarineae</taxon>
        <taxon>Periconiaceae</taxon>
        <taxon>Periconia</taxon>
    </lineage>
</organism>
<evidence type="ECO:0000256" key="1">
    <source>
        <dbReference type="SAM" id="Coils"/>
    </source>
</evidence>
<feature type="compositionally biased region" description="Low complexity" evidence="2">
    <location>
        <begin position="14"/>
        <end position="37"/>
    </location>
</feature>
<keyword evidence="3" id="KW-0812">Transmembrane</keyword>
<feature type="coiled-coil region" evidence="1">
    <location>
        <begin position="127"/>
        <end position="165"/>
    </location>
</feature>
<feature type="region of interest" description="Disordered" evidence="2">
    <location>
        <begin position="68"/>
        <end position="117"/>
    </location>
</feature>
<feature type="transmembrane region" description="Helical" evidence="3">
    <location>
        <begin position="174"/>
        <end position="195"/>
    </location>
</feature>
<keyword evidence="5" id="KW-1185">Reference proteome</keyword>
<dbReference type="Proteomes" id="UP001152607">
    <property type="component" value="Unassembled WGS sequence"/>
</dbReference>
<keyword evidence="3" id="KW-1133">Transmembrane helix</keyword>
<evidence type="ECO:0000313" key="4">
    <source>
        <dbReference type="EMBL" id="CAI6340608.1"/>
    </source>
</evidence>
<gene>
    <name evidence="4" type="ORF">PDIGIT_LOCUS13789</name>
</gene>
<proteinExistence type="predicted"/>
<name>A0A9W4XR60_9PLEO</name>
<feature type="region of interest" description="Disordered" evidence="2">
    <location>
        <begin position="1"/>
        <end position="45"/>
    </location>
</feature>
<feature type="compositionally biased region" description="Polar residues" evidence="2">
    <location>
        <begin position="80"/>
        <end position="102"/>
    </location>
</feature>
<accession>A0A9W4XR60</accession>
<feature type="transmembrane region" description="Helical" evidence="3">
    <location>
        <begin position="201"/>
        <end position="226"/>
    </location>
</feature>
<reference evidence="4" key="1">
    <citation type="submission" date="2023-01" db="EMBL/GenBank/DDBJ databases">
        <authorList>
            <person name="Van Ghelder C."/>
            <person name="Rancurel C."/>
        </authorList>
    </citation>
    <scope>NUCLEOTIDE SEQUENCE</scope>
    <source>
        <strain evidence="4">CNCM I-4278</strain>
    </source>
</reference>
<dbReference type="EMBL" id="CAOQHR010000010">
    <property type="protein sequence ID" value="CAI6340608.1"/>
    <property type="molecule type" value="Genomic_DNA"/>
</dbReference>
<keyword evidence="3" id="KW-0472">Membrane</keyword>
<dbReference type="AlphaFoldDB" id="A0A9W4XR60"/>
<evidence type="ECO:0000256" key="2">
    <source>
        <dbReference type="SAM" id="MobiDB-lite"/>
    </source>
</evidence>